<organism evidence="2 3">
    <name type="scientific">Branchiostoma lanceolatum</name>
    <name type="common">Common lancelet</name>
    <name type="synonym">Amphioxus lanceolatum</name>
    <dbReference type="NCBI Taxonomy" id="7740"/>
    <lineage>
        <taxon>Eukaryota</taxon>
        <taxon>Metazoa</taxon>
        <taxon>Chordata</taxon>
        <taxon>Cephalochordata</taxon>
        <taxon>Leptocardii</taxon>
        <taxon>Amphioxiformes</taxon>
        <taxon>Branchiostomatidae</taxon>
        <taxon>Branchiostoma</taxon>
    </lineage>
</organism>
<dbReference type="OrthoDB" id="6421103at2759"/>
<name>A0A8J9ZPI7_BRALA</name>
<dbReference type="GO" id="GO:0031398">
    <property type="term" value="P:positive regulation of protein ubiquitination"/>
    <property type="evidence" value="ECO:0007669"/>
    <property type="project" value="TreeGrafter"/>
</dbReference>
<dbReference type="InterPro" id="IPR032675">
    <property type="entry name" value="LRR_dom_sf"/>
</dbReference>
<proteinExistence type="predicted"/>
<dbReference type="Gene3D" id="1.20.1280.50">
    <property type="match status" value="1"/>
</dbReference>
<sequence>MVGMDMDPFEEPIDWSYLPAEIVVQVLSYLNEQDRASAAVTCSRWHGLHSHPSLWRHRTFNLGNTAEFHRTCDMLRQYPLGLAFYLKTFEAEYPETARGAHRMHHCKRIQKTMTTFLSRLRGKAQLRTLKLRHFELHRRTWQNRSADLVRSIAWFLRSQARLRWVELQGMNATPEHGLRMLNNLVMRSGVNIRVLNIQDYFCSAQAIYALPEFHQLFKRLRHLSVLYLNYNCVSDELLTTLAETCGGSLTDLNIKVFHMDPHFQRIWSMSWYSLRCACANLKVTFTFERVLLHQDVKQCLLPDMPLTNLELTCTNDYVVHRDWVLSPTVRYVEQYFRQTLQELSIDLLNADDDLCEPLLQLIKSCKKLWSLEIRTWMRTAFVDSVCQLKKEGKTILTTFKAVLVTHMDEETRQELDVVRNKHKDMIREGLLNYNFHVEWNPYL</sequence>
<evidence type="ECO:0000259" key="1">
    <source>
        <dbReference type="SMART" id="SM00256"/>
    </source>
</evidence>
<gene>
    <name evidence="2" type="primary">FBXO39</name>
    <name evidence="2" type="ORF">BLAG_LOCUS16600</name>
</gene>
<dbReference type="SMART" id="SM00256">
    <property type="entry name" value="FBOX"/>
    <property type="match status" value="1"/>
</dbReference>
<dbReference type="AlphaFoldDB" id="A0A8J9ZPI7"/>
<dbReference type="Proteomes" id="UP000838412">
    <property type="component" value="Chromosome 3"/>
</dbReference>
<dbReference type="SUPFAM" id="SSF81383">
    <property type="entry name" value="F-box domain"/>
    <property type="match status" value="1"/>
</dbReference>
<dbReference type="EMBL" id="OV696688">
    <property type="protein sequence ID" value="CAH1259241.1"/>
    <property type="molecule type" value="Genomic_DNA"/>
</dbReference>
<feature type="domain" description="F-box" evidence="1">
    <location>
        <begin position="18"/>
        <end position="58"/>
    </location>
</feature>
<dbReference type="InterPro" id="IPR036047">
    <property type="entry name" value="F-box-like_dom_sf"/>
</dbReference>
<evidence type="ECO:0000313" key="2">
    <source>
        <dbReference type="EMBL" id="CAH1259241.1"/>
    </source>
</evidence>
<dbReference type="PANTHER" id="PTHR20933">
    <property type="entry name" value="F-BOX ONLY PROTEIN 33"/>
    <property type="match status" value="1"/>
</dbReference>
<dbReference type="Gene3D" id="3.80.10.10">
    <property type="entry name" value="Ribonuclease Inhibitor"/>
    <property type="match status" value="1"/>
</dbReference>
<dbReference type="Pfam" id="PF12937">
    <property type="entry name" value="F-box-like"/>
    <property type="match status" value="1"/>
</dbReference>
<dbReference type="PANTHER" id="PTHR20933:SF3">
    <property type="entry name" value="F-BOX ONLY PROTEIN 33"/>
    <property type="match status" value="1"/>
</dbReference>
<reference evidence="2" key="1">
    <citation type="submission" date="2022-01" db="EMBL/GenBank/DDBJ databases">
        <authorList>
            <person name="Braso-Vives M."/>
        </authorList>
    </citation>
    <scope>NUCLEOTIDE SEQUENCE</scope>
</reference>
<evidence type="ECO:0000313" key="3">
    <source>
        <dbReference type="Proteomes" id="UP000838412"/>
    </source>
</evidence>
<dbReference type="InterPro" id="IPR001810">
    <property type="entry name" value="F-box_dom"/>
</dbReference>
<protein>
    <submittedName>
        <fullName evidence="2">FBXO39 protein</fullName>
    </submittedName>
</protein>
<accession>A0A8J9ZPI7</accession>
<keyword evidence="3" id="KW-1185">Reference proteome</keyword>
<dbReference type="FunFam" id="1.20.1280.50:FF:000005">
    <property type="entry name" value="F-box/LRR-repeat protein 3 isoform X1"/>
    <property type="match status" value="1"/>
</dbReference>
<dbReference type="SUPFAM" id="SSF52047">
    <property type="entry name" value="RNI-like"/>
    <property type="match status" value="1"/>
</dbReference>